<evidence type="ECO:0000256" key="4">
    <source>
        <dbReference type="ARBA" id="ARBA00022449"/>
    </source>
</evidence>
<comment type="subcellular location">
    <subcellularLocation>
        <location evidence="1">Membrane</location>
        <topology evidence="1">Multi-pass membrane protein</topology>
    </subcellularLocation>
</comment>
<dbReference type="GO" id="GO:0006813">
    <property type="term" value="P:potassium ion transport"/>
    <property type="evidence" value="ECO:0007669"/>
    <property type="project" value="InterPro"/>
</dbReference>
<feature type="transmembrane region" description="Helical" evidence="9">
    <location>
        <begin position="110"/>
        <end position="131"/>
    </location>
</feature>
<feature type="transmembrane region" description="Helical" evidence="9">
    <location>
        <begin position="143"/>
        <end position="162"/>
    </location>
</feature>
<dbReference type="EMBL" id="VRTS01000013">
    <property type="protein sequence ID" value="TXK59169.1"/>
    <property type="molecule type" value="Genomic_DNA"/>
</dbReference>
<dbReference type="Proteomes" id="UP000321248">
    <property type="component" value="Unassembled WGS sequence"/>
</dbReference>
<feature type="transmembrane region" description="Helical" evidence="9">
    <location>
        <begin position="322"/>
        <end position="344"/>
    </location>
</feature>
<feature type="transmembrane region" description="Helical" evidence="9">
    <location>
        <begin position="6"/>
        <end position="22"/>
    </location>
</feature>
<dbReference type="Pfam" id="PF00999">
    <property type="entry name" value="Na_H_Exchanger"/>
    <property type="match status" value="1"/>
</dbReference>
<dbReference type="Gene3D" id="3.40.50.720">
    <property type="entry name" value="NAD(P)-binding Rossmann-like Domain"/>
    <property type="match status" value="1"/>
</dbReference>
<dbReference type="PANTHER" id="PTHR42751:SF3">
    <property type="entry name" value="SODIUM_GLUTAMATE SYMPORTER"/>
    <property type="match status" value="1"/>
</dbReference>
<feature type="transmembrane region" description="Helical" evidence="9">
    <location>
        <begin position="212"/>
        <end position="232"/>
    </location>
</feature>
<dbReference type="InterPro" id="IPR006153">
    <property type="entry name" value="Cation/H_exchanger_TM"/>
</dbReference>
<keyword evidence="8 9" id="KW-0472">Membrane</keyword>
<protein>
    <submittedName>
        <fullName evidence="12">Sodium:proton exchanger</fullName>
    </submittedName>
</protein>
<feature type="domain" description="RCK N-terminal" evidence="11">
    <location>
        <begin position="407"/>
        <end position="522"/>
    </location>
</feature>
<feature type="transmembrane region" description="Helical" evidence="9">
    <location>
        <begin position="291"/>
        <end position="315"/>
    </location>
</feature>
<evidence type="ECO:0000256" key="7">
    <source>
        <dbReference type="ARBA" id="ARBA00023065"/>
    </source>
</evidence>
<feature type="transmembrane region" description="Helical" evidence="9">
    <location>
        <begin position="174"/>
        <end position="200"/>
    </location>
</feature>
<keyword evidence="5 9" id="KW-0812">Transmembrane</keyword>
<feature type="transmembrane region" description="Helical" evidence="9">
    <location>
        <begin position="82"/>
        <end position="104"/>
    </location>
</feature>
<evidence type="ECO:0000256" key="9">
    <source>
        <dbReference type="SAM" id="Phobius"/>
    </source>
</evidence>
<sequence length="547" mass="58994">MYNEITLLLFATSILGLIALRLKQPVIVAYILIGILAGPAVLDWVSAHEPMELLAEIGVTVLLFVVGLKLDIKLIRKLGAVALATGLGQLAFTIVVGFGIAVAMDMGWLRALYVAVALTFSSTIIIVKLLSDKREIDSLHGRIAMGFLIVQDIAVVLAMMVVGTQGGADADTAWWMSALELVGKVLAMGVLVGLLMRFVLPRVLHWMAGSQELLLIFAIAWGTSLAAGGEWLGFSKEVGAFLAGFSLASLPFREAISSRLSSLRDFLLLFFFVHLGTQLDMSTLGAEVPAAIVLSLFVLIGNPIIVMAIMGYMGFRKRTGFLAGLTVAQISEFSIIFVAMGVAIGHVDDAALGLVTLVGLVTITASTYMILYSHKLYALFEPWLGVFERKVPFREQGAEEVGVSADVIVIGMGRYGRRLAERLEEHGLRVLGMDFDPEVLSASASCKVPVVFGDADDEEFLAHLPLRSARWIVSTLRDREVDRNLAMLLRRQGFTGKLALTAHSGVESTWLQEAGADEIFHPFQDAAEHAAGKLAEACGLIRADPVA</sequence>
<gene>
    <name evidence="12" type="ORF">FU658_13695</name>
</gene>
<organism evidence="12 13">
    <name type="scientific">Alkalisalibacterium limincola</name>
    <dbReference type="NCBI Taxonomy" id="2699169"/>
    <lineage>
        <taxon>Bacteria</taxon>
        <taxon>Pseudomonadati</taxon>
        <taxon>Pseudomonadota</taxon>
        <taxon>Gammaproteobacteria</taxon>
        <taxon>Lysobacterales</taxon>
        <taxon>Lysobacteraceae</taxon>
        <taxon>Alkalisalibacterium</taxon>
    </lineage>
</organism>
<dbReference type="InterPro" id="IPR003148">
    <property type="entry name" value="RCK_N"/>
</dbReference>
<feature type="transmembrane region" description="Helical" evidence="9">
    <location>
        <begin position="350"/>
        <end position="371"/>
    </location>
</feature>
<evidence type="ECO:0000256" key="2">
    <source>
        <dbReference type="ARBA" id="ARBA00005551"/>
    </source>
</evidence>
<evidence type="ECO:0000256" key="1">
    <source>
        <dbReference type="ARBA" id="ARBA00004141"/>
    </source>
</evidence>
<name>A0A5C8KJ28_9GAMM</name>
<dbReference type="AlphaFoldDB" id="A0A5C8KJ28"/>
<comment type="caution">
    <text evidence="12">The sequence shown here is derived from an EMBL/GenBank/DDBJ whole genome shotgun (WGS) entry which is preliminary data.</text>
</comment>
<keyword evidence="3" id="KW-0813">Transport</keyword>
<dbReference type="RefSeq" id="WP_147892592.1">
    <property type="nucleotide sequence ID" value="NZ_VRTS01000013.1"/>
</dbReference>
<comment type="similarity">
    <text evidence="2">Belongs to the monovalent cation:proton antiporter 2 (CPA2) transporter (TC 2.A.37) family.</text>
</comment>
<dbReference type="GO" id="GO:1902600">
    <property type="term" value="P:proton transmembrane transport"/>
    <property type="evidence" value="ECO:0007669"/>
    <property type="project" value="InterPro"/>
</dbReference>
<feature type="domain" description="Cation/H+ exchanger transmembrane" evidence="10">
    <location>
        <begin position="12"/>
        <end position="364"/>
    </location>
</feature>
<evidence type="ECO:0000256" key="3">
    <source>
        <dbReference type="ARBA" id="ARBA00022448"/>
    </source>
</evidence>
<keyword evidence="7" id="KW-0406">Ion transport</keyword>
<dbReference type="GO" id="GO:0016020">
    <property type="term" value="C:membrane"/>
    <property type="evidence" value="ECO:0007669"/>
    <property type="project" value="UniProtKB-SubCell"/>
</dbReference>
<dbReference type="OrthoDB" id="3418949at2"/>
<evidence type="ECO:0000256" key="5">
    <source>
        <dbReference type="ARBA" id="ARBA00022692"/>
    </source>
</evidence>
<keyword evidence="4" id="KW-0050">Antiport</keyword>
<keyword evidence="13" id="KW-1185">Reference proteome</keyword>
<keyword evidence="6 9" id="KW-1133">Transmembrane helix</keyword>
<dbReference type="Gene3D" id="1.20.1530.20">
    <property type="match status" value="1"/>
</dbReference>
<dbReference type="PANTHER" id="PTHR42751">
    <property type="entry name" value="SODIUM/HYDROGEN EXCHANGER FAMILY/TRKA DOMAIN PROTEIN"/>
    <property type="match status" value="1"/>
</dbReference>
<reference evidence="12 13" key="1">
    <citation type="submission" date="2019-08" db="EMBL/GenBank/DDBJ databases">
        <authorList>
            <person name="Karlyshev A.V."/>
        </authorList>
    </citation>
    <scope>NUCLEOTIDE SEQUENCE [LARGE SCALE GENOMIC DNA]</scope>
    <source>
        <strain evidence="12 13">Alg18-2.2</strain>
    </source>
</reference>
<proteinExistence type="inferred from homology"/>
<dbReference type="GO" id="GO:0015297">
    <property type="term" value="F:antiporter activity"/>
    <property type="evidence" value="ECO:0007669"/>
    <property type="project" value="UniProtKB-KW"/>
</dbReference>
<evidence type="ECO:0000313" key="12">
    <source>
        <dbReference type="EMBL" id="TXK59169.1"/>
    </source>
</evidence>
<dbReference type="InterPro" id="IPR036291">
    <property type="entry name" value="NAD(P)-bd_dom_sf"/>
</dbReference>
<feature type="transmembrane region" description="Helical" evidence="9">
    <location>
        <begin position="27"/>
        <end position="47"/>
    </location>
</feature>
<evidence type="ECO:0000259" key="10">
    <source>
        <dbReference type="Pfam" id="PF00999"/>
    </source>
</evidence>
<accession>A0A5C8KJ28</accession>
<dbReference type="Pfam" id="PF02254">
    <property type="entry name" value="TrkA_N"/>
    <property type="match status" value="1"/>
</dbReference>
<evidence type="ECO:0000256" key="6">
    <source>
        <dbReference type="ARBA" id="ARBA00022989"/>
    </source>
</evidence>
<evidence type="ECO:0000313" key="13">
    <source>
        <dbReference type="Proteomes" id="UP000321248"/>
    </source>
</evidence>
<dbReference type="SUPFAM" id="SSF51735">
    <property type="entry name" value="NAD(P)-binding Rossmann-fold domains"/>
    <property type="match status" value="1"/>
</dbReference>
<dbReference type="InterPro" id="IPR038770">
    <property type="entry name" value="Na+/solute_symporter_sf"/>
</dbReference>
<evidence type="ECO:0000256" key="8">
    <source>
        <dbReference type="ARBA" id="ARBA00023136"/>
    </source>
</evidence>
<feature type="transmembrane region" description="Helical" evidence="9">
    <location>
        <begin position="53"/>
        <end position="70"/>
    </location>
</feature>
<evidence type="ECO:0000259" key="11">
    <source>
        <dbReference type="Pfam" id="PF02254"/>
    </source>
</evidence>